<dbReference type="InterPro" id="IPR022292">
    <property type="entry name" value="CHP03843"/>
</dbReference>
<name>A0A9X2ID71_9ACTN</name>
<dbReference type="RefSeq" id="WP_250825886.1">
    <property type="nucleotide sequence ID" value="NZ_JAMOIL010000001.1"/>
</dbReference>
<evidence type="ECO:0000313" key="1">
    <source>
        <dbReference type="EMBL" id="MCM0618967.1"/>
    </source>
</evidence>
<proteinExistence type="predicted"/>
<comment type="caution">
    <text evidence="1">The sequence shown here is derived from an EMBL/GenBank/DDBJ whole genome shotgun (WGS) entry which is preliminary data.</text>
</comment>
<dbReference type="EMBL" id="JAMOIL010000001">
    <property type="protein sequence ID" value="MCM0618967.1"/>
    <property type="molecule type" value="Genomic_DNA"/>
</dbReference>
<reference evidence="1" key="1">
    <citation type="submission" date="2022-05" db="EMBL/GenBank/DDBJ databases">
        <authorList>
            <person name="Tuo L."/>
        </authorList>
    </citation>
    <scope>NUCLEOTIDE SEQUENCE</scope>
    <source>
        <strain evidence="1">BSK12Z-4</strain>
    </source>
</reference>
<keyword evidence="2" id="KW-1185">Reference proteome</keyword>
<protein>
    <submittedName>
        <fullName evidence="1">SCO1664 family protein</fullName>
    </submittedName>
</protein>
<sequence>MTDVDVEAELREGDLALDGRVLSASNATFVGEVAGTRVVYKPVAGEKPLWDFPGAVLARREVAAYEVARTFAGDDFPVPVPRTWLRDGPHGEGMVQEWQEPDEAQDAVAIVPSRAVPEGYLHVFDGYDARDREVSLVHEDSPQLRRLAVLDVIINNADRKGGHVLEMPGGHRYGIDHGIAFHSEHKLRTVLWGWLGEPLDEESCEAVTRVRVGLAGGLGATLASLLDPLEVDCVARRCDRLLASGVMPAPPGDGPAIPWPPF</sequence>
<gene>
    <name evidence="1" type="ORF">M8330_01505</name>
</gene>
<accession>A0A9X2ID71</accession>
<organism evidence="1 2">
    <name type="scientific">Nocardioides bruguierae</name>
    <dbReference type="NCBI Taxonomy" id="2945102"/>
    <lineage>
        <taxon>Bacteria</taxon>
        <taxon>Bacillati</taxon>
        <taxon>Actinomycetota</taxon>
        <taxon>Actinomycetes</taxon>
        <taxon>Propionibacteriales</taxon>
        <taxon>Nocardioidaceae</taxon>
        <taxon>Nocardioides</taxon>
    </lineage>
</organism>
<dbReference type="Proteomes" id="UP001139485">
    <property type="component" value="Unassembled WGS sequence"/>
</dbReference>
<dbReference type="AlphaFoldDB" id="A0A9X2ID71"/>
<evidence type="ECO:0000313" key="2">
    <source>
        <dbReference type="Proteomes" id="UP001139485"/>
    </source>
</evidence>
<dbReference type="NCBIfam" id="TIGR03843">
    <property type="entry name" value="SCO1664 family protein"/>
    <property type="match status" value="1"/>
</dbReference>